<feature type="chain" id="PRO_5046027438" evidence="1">
    <location>
        <begin position="19"/>
        <end position="226"/>
    </location>
</feature>
<protein>
    <submittedName>
        <fullName evidence="2">Uncharacterized protein</fullName>
    </submittedName>
</protein>
<name>A0ABR2WVL1_9FUNG</name>
<comment type="caution">
    <text evidence="2">The sequence shown here is derived from an EMBL/GenBank/DDBJ whole genome shotgun (WGS) entry which is preliminary data.</text>
</comment>
<dbReference type="PROSITE" id="PS51257">
    <property type="entry name" value="PROKAR_LIPOPROTEIN"/>
    <property type="match status" value="1"/>
</dbReference>
<evidence type="ECO:0000313" key="2">
    <source>
        <dbReference type="EMBL" id="KAK9765482.1"/>
    </source>
</evidence>
<feature type="signal peptide" evidence="1">
    <location>
        <begin position="1"/>
        <end position="18"/>
    </location>
</feature>
<reference evidence="2 3" key="1">
    <citation type="submission" date="2023-04" db="EMBL/GenBank/DDBJ databases">
        <title>Genome of Basidiobolus ranarum AG-B5.</title>
        <authorList>
            <person name="Stajich J.E."/>
            <person name="Carter-House D."/>
            <person name="Gryganskyi A."/>
        </authorList>
    </citation>
    <scope>NUCLEOTIDE SEQUENCE [LARGE SCALE GENOMIC DNA]</scope>
    <source>
        <strain evidence="2 3">AG-B5</strain>
    </source>
</reference>
<accession>A0ABR2WVL1</accession>
<gene>
    <name evidence="2" type="ORF">K7432_006167</name>
</gene>
<dbReference type="Proteomes" id="UP001479436">
    <property type="component" value="Unassembled WGS sequence"/>
</dbReference>
<organism evidence="2 3">
    <name type="scientific">Basidiobolus ranarum</name>
    <dbReference type="NCBI Taxonomy" id="34480"/>
    <lineage>
        <taxon>Eukaryota</taxon>
        <taxon>Fungi</taxon>
        <taxon>Fungi incertae sedis</taxon>
        <taxon>Zoopagomycota</taxon>
        <taxon>Entomophthoromycotina</taxon>
        <taxon>Basidiobolomycetes</taxon>
        <taxon>Basidiobolales</taxon>
        <taxon>Basidiobolaceae</taxon>
        <taxon>Basidiobolus</taxon>
    </lineage>
</organism>
<proteinExistence type="predicted"/>
<evidence type="ECO:0000256" key="1">
    <source>
        <dbReference type="SAM" id="SignalP"/>
    </source>
</evidence>
<dbReference type="EMBL" id="JASJQH010000264">
    <property type="protein sequence ID" value="KAK9765482.1"/>
    <property type="molecule type" value="Genomic_DNA"/>
</dbReference>
<keyword evidence="3" id="KW-1185">Reference proteome</keyword>
<evidence type="ECO:0000313" key="3">
    <source>
        <dbReference type="Proteomes" id="UP001479436"/>
    </source>
</evidence>
<keyword evidence="1" id="KW-0732">Signal</keyword>
<sequence length="226" mass="23771">MYRGFLLLALSLFGCVSGQINCPEPQFAPGLQIDLSECISPKSNTILPATQKFTVSWDFEATSKCTAIWKNITGYADLQQLSFGYQGCKVSVFNALTEPFKTSKGSLTSLEEACRGCSASTTKFALYLAGSFGGNKVLFMGFTNVKLTYLNLPGATPTSNTGVNVGGSGSNSGIGAGNSIGGGSPTHSAPSVFGTAKSEGGVSQDFTYQFTLLFSLVSLLIHHNYC</sequence>